<dbReference type="Gene3D" id="3.40.50.620">
    <property type="entry name" value="HUPs"/>
    <property type="match status" value="1"/>
</dbReference>
<evidence type="ECO:0000313" key="7">
    <source>
        <dbReference type="EMBL" id="WMI30473.1"/>
    </source>
</evidence>
<dbReference type="PRINTS" id="PR00987">
    <property type="entry name" value="TRNASYNTHGLU"/>
</dbReference>
<evidence type="ECO:0000256" key="1">
    <source>
        <dbReference type="ARBA" id="ARBA00022598"/>
    </source>
</evidence>
<keyword evidence="3 5" id="KW-0067">ATP-binding</keyword>
<gene>
    <name evidence="7" type="ORF">QTO32_00005</name>
</gene>
<feature type="domain" description="Glutamyl/glutaminyl-tRNA synthetase class Ib catalytic" evidence="6">
    <location>
        <begin position="9"/>
        <end position="103"/>
    </location>
</feature>
<evidence type="ECO:0000259" key="6">
    <source>
        <dbReference type="Pfam" id="PF00749"/>
    </source>
</evidence>
<dbReference type="PANTHER" id="PTHR43311:SF2">
    <property type="entry name" value="GLUTAMATE--TRNA LIGASE, MITOCHONDRIAL-RELATED"/>
    <property type="match status" value="1"/>
</dbReference>
<dbReference type="InterPro" id="IPR049940">
    <property type="entry name" value="GluQ/Sye"/>
</dbReference>
<dbReference type="SUPFAM" id="SSF52374">
    <property type="entry name" value="Nucleotidylyl transferase"/>
    <property type="match status" value="1"/>
</dbReference>
<accession>A0AA51BKE7</accession>
<dbReference type="InterPro" id="IPR000924">
    <property type="entry name" value="Glu/Gln-tRNA-synth"/>
</dbReference>
<reference evidence="7" key="1">
    <citation type="journal article" date="2021" name="Front. Microbiol.">
        <title>Genome Analysis of a Verrucomicrobial Endosymbiont With a Tiny Genome Discovered in an Antarctic Lake.</title>
        <authorList>
            <person name="Williams T.J."/>
            <person name="Allen M.A."/>
            <person name="Ivanova N."/>
            <person name="Huntemann M."/>
            <person name="Haque S."/>
            <person name="Hancock A.M."/>
            <person name="Brazendale S."/>
            <person name="Cavicchioli R."/>
        </authorList>
    </citation>
    <scope>NUCLEOTIDE SEQUENCE</scope>
    <source>
        <strain evidence="7">MAG_Ga0307966_1000010</strain>
    </source>
</reference>
<evidence type="ECO:0000256" key="4">
    <source>
        <dbReference type="ARBA" id="ARBA00023146"/>
    </source>
</evidence>
<dbReference type="PANTHER" id="PTHR43311">
    <property type="entry name" value="GLUTAMATE--TRNA LIGASE"/>
    <property type="match status" value="1"/>
</dbReference>
<keyword evidence="1 5" id="KW-0436">Ligase</keyword>
<protein>
    <submittedName>
        <fullName evidence="7">Glutamate--tRNA ligase family protein</fullName>
    </submittedName>
</protein>
<evidence type="ECO:0000256" key="3">
    <source>
        <dbReference type="ARBA" id="ARBA00022840"/>
    </source>
</evidence>
<organism evidence="7">
    <name type="scientific">Candidatus Organicella extenuata</name>
    <dbReference type="NCBI Taxonomy" id="2841811"/>
    <lineage>
        <taxon>Bacteria</taxon>
        <taxon>Pseudomonadati</taxon>
        <taxon>Verrucomicrobiota</taxon>
        <taxon>Candidatus Organicella</taxon>
    </lineage>
</organism>
<dbReference type="GO" id="GO:0005524">
    <property type="term" value="F:ATP binding"/>
    <property type="evidence" value="ECO:0007669"/>
    <property type="project" value="UniProtKB-KW"/>
</dbReference>
<proteinExistence type="inferred from homology"/>
<dbReference type="Pfam" id="PF00749">
    <property type="entry name" value="tRNA-synt_1c"/>
    <property type="match status" value="1"/>
</dbReference>
<evidence type="ECO:0000256" key="5">
    <source>
        <dbReference type="RuleBase" id="RU363037"/>
    </source>
</evidence>
<evidence type="ECO:0000256" key="2">
    <source>
        <dbReference type="ARBA" id="ARBA00022741"/>
    </source>
</evidence>
<dbReference type="EMBL" id="CP128385">
    <property type="protein sequence ID" value="WMI30473.1"/>
    <property type="molecule type" value="Genomic_DNA"/>
</dbReference>
<reference evidence="7" key="2">
    <citation type="submission" date="2023-06" db="EMBL/GenBank/DDBJ databases">
        <authorList>
            <person name="Williams T.J."/>
            <person name="Allen M.A."/>
            <person name="Ivanova N."/>
            <person name="Huntemann M."/>
            <person name="Haque S."/>
            <person name="Hancock A.M."/>
            <person name="Brazendale S."/>
            <person name="Cavicchioli R."/>
        </authorList>
    </citation>
    <scope>NUCLEOTIDE SEQUENCE</scope>
    <source>
        <strain evidence="7">MAG_Ga0307966_1000010</strain>
    </source>
</reference>
<dbReference type="GO" id="GO:0006424">
    <property type="term" value="P:glutamyl-tRNA aminoacylation"/>
    <property type="evidence" value="ECO:0007669"/>
    <property type="project" value="TreeGrafter"/>
</dbReference>
<comment type="similarity">
    <text evidence="5">Belongs to the class-I aminoacyl-tRNA synthetase family.</text>
</comment>
<dbReference type="GO" id="GO:0004818">
    <property type="term" value="F:glutamate-tRNA ligase activity"/>
    <property type="evidence" value="ECO:0007669"/>
    <property type="project" value="TreeGrafter"/>
</dbReference>
<dbReference type="InterPro" id="IPR020058">
    <property type="entry name" value="Glu/Gln-tRNA-synth_Ib_cat-dom"/>
</dbReference>
<dbReference type="InterPro" id="IPR014729">
    <property type="entry name" value="Rossmann-like_a/b/a_fold"/>
</dbReference>
<keyword evidence="4 5" id="KW-0030">Aminoacyl-tRNA synthetase</keyword>
<name>A0AA51BKE7_9BACT</name>
<keyword evidence="5" id="KW-0648">Protein biosynthesis</keyword>
<keyword evidence="2 5" id="KW-0547">Nucleotide-binding</keyword>
<dbReference type="Proteomes" id="UP001238843">
    <property type="component" value="Chromosome"/>
</dbReference>
<sequence length="113" mass="13481">MKYLDKKYVTRFAPSLTGDLHFGNIRIALLNWFIALKSKGLFILRFEDSNLINKNKRFTVFSMLKTLKYLNITWGRGVFFKDEESYFQSNRRLGYVKYLRKLTNSPFKLVYSS</sequence>
<dbReference type="AlphaFoldDB" id="A0AA51BKE7"/>